<gene>
    <name evidence="7" type="ORF">K491DRAFT_696185</name>
</gene>
<dbReference type="GO" id="GO:0005525">
    <property type="term" value="F:GTP binding"/>
    <property type="evidence" value="ECO:0007669"/>
    <property type="project" value="UniProtKB-KW"/>
</dbReference>
<dbReference type="PANTHER" id="PTHR21231">
    <property type="entry name" value="XPA-BINDING PROTEIN 1-RELATED"/>
    <property type="match status" value="1"/>
</dbReference>
<comment type="similarity">
    <text evidence="1 5">Belongs to the GPN-loop GTPase family.</text>
</comment>
<evidence type="ECO:0000313" key="7">
    <source>
        <dbReference type="EMBL" id="KAF2651735.1"/>
    </source>
</evidence>
<dbReference type="InterPro" id="IPR027417">
    <property type="entry name" value="P-loop_NTPase"/>
</dbReference>
<feature type="compositionally biased region" description="Basic and acidic residues" evidence="6">
    <location>
        <begin position="348"/>
        <end position="371"/>
    </location>
</feature>
<dbReference type="GO" id="GO:0005737">
    <property type="term" value="C:cytoplasm"/>
    <property type="evidence" value="ECO:0007669"/>
    <property type="project" value="TreeGrafter"/>
</dbReference>
<comment type="function">
    <text evidence="5">Small GTPase required for proper localization of RNA polymerase II and III (RNAPII and RNAPIII). May act at an RNAP assembly step prior to nuclear import.</text>
</comment>
<dbReference type="FunFam" id="3.40.50.300:FF:000338">
    <property type="entry name" value="GPN-loop GTPase 2"/>
    <property type="match status" value="1"/>
</dbReference>
<dbReference type="CDD" id="cd17871">
    <property type="entry name" value="GPN2"/>
    <property type="match status" value="1"/>
</dbReference>
<dbReference type="Gene3D" id="3.40.50.300">
    <property type="entry name" value="P-loop containing nucleotide triphosphate hydrolases"/>
    <property type="match status" value="1"/>
</dbReference>
<evidence type="ECO:0000256" key="2">
    <source>
        <dbReference type="ARBA" id="ARBA00022741"/>
    </source>
</evidence>
<dbReference type="EMBL" id="MU004418">
    <property type="protein sequence ID" value="KAF2651735.1"/>
    <property type="molecule type" value="Genomic_DNA"/>
</dbReference>
<keyword evidence="3 5" id="KW-0378">Hydrolase</keyword>
<evidence type="ECO:0000256" key="3">
    <source>
        <dbReference type="ARBA" id="ARBA00022801"/>
    </source>
</evidence>
<dbReference type="Pfam" id="PF03029">
    <property type="entry name" value="ATP_bind_1"/>
    <property type="match status" value="1"/>
</dbReference>
<proteinExistence type="inferred from homology"/>
<dbReference type="InterPro" id="IPR030231">
    <property type="entry name" value="Gpn2"/>
</dbReference>
<feature type="region of interest" description="Disordered" evidence="6">
    <location>
        <begin position="208"/>
        <end position="242"/>
    </location>
</feature>
<feature type="compositionally biased region" description="Basic and acidic residues" evidence="6">
    <location>
        <begin position="331"/>
        <end position="340"/>
    </location>
</feature>
<evidence type="ECO:0000256" key="5">
    <source>
        <dbReference type="RuleBase" id="RU365059"/>
    </source>
</evidence>
<dbReference type="OrthoDB" id="5839at2759"/>
<dbReference type="GO" id="GO:0003924">
    <property type="term" value="F:GTPase activity"/>
    <property type="evidence" value="ECO:0007669"/>
    <property type="project" value="TreeGrafter"/>
</dbReference>
<feature type="region of interest" description="Disordered" evidence="6">
    <location>
        <begin position="331"/>
        <end position="404"/>
    </location>
</feature>
<keyword evidence="8" id="KW-1185">Reference proteome</keyword>
<accession>A0A6A6SVD2</accession>
<evidence type="ECO:0000256" key="6">
    <source>
        <dbReference type="SAM" id="MobiDB-lite"/>
    </source>
</evidence>
<keyword evidence="4 5" id="KW-0342">GTP-binding</keyword>
<dbReference type="Proteomes" id="UP000799324">
    <property type="component" value="Unassembled WGS sequence"/>
</dbReference>
<evidence type="ECO:0000313" key="8">
    <source>
        <dbReference type="Proteomes" id="UP000799324"/>
    </source>
</evidence>
<sequence>MPFAQLVIGPPGSGKSTYCDGMHQFMTALERKCSVVNLDPANDATSYPCALDVRDLVTIDEIMEQEELGPNGGILYALEELEHNFEWLEEGLKTLGDDYILFDCPGQVELFTHHASLRNIFMRLTKLGYRLVVLHLTDSIVLSRPSLYVSSLLLALRSMLQMDLPHLNVLTKIDNLKNYPDLPFNLDFYTEVQDLTYLLPYLNREQTSGIPGPSTATTSTNASEGSRNPDDEMDDDDEEPTSKFSALNKAIVDLVEDFSLVGFETLAVEDKRSMMVLLRAIDRASGYAFGGVEGANDTVWQLAMRQDAVTMDARDVQERWLDRREEMDEEERKAWEEEAGTKQSSNVADRKGEQSEAKATARADEADRREDGAEDEDEDMDDLEEMRQFMESKEKDDGVRVVRK</sequence>
<dbReference type="AlphaFoldDB" id="A0A6A6SVD2"/>
<keyword evidence="2 5" id="KW-0547">Nucleotide-binding</keyword>
<organism evidence="7 8">
    <name type="scientific">Lophiostoma macrostomum CBS 122681</name>
    <dbReference type="NCBI Taxonomy" id="1314788"/>
    <lineage>
        <taxon>Eukaryota</taxon>
        <taxon>Fungi</taxon>
        <taxon>Dikarya</taxon>
        <taxon>Ascomycota</taxon>
        <taxon>Pezizomycotina</taxon>
        <taxon>Dothideomycetes</taxon>
        <taxon>Pleosporomycetidae</taxon>
        <taxon>Pleosporales</taxon>
        <taxon>Lophiostomataceae</taxon>
        <taxon>Lophiostoma</taxon>
    </lineage>
</organism>
<reference evidence="7" key="1">
    <citation type="journal article" date="2020" name="Stud. Mycol.">
        <title>101 Dothideomycetes genomes: a test case for predicting lifestyles and emergence of pathogens.</title>
        <authorList>
            <person name="Haridas S."/>
            <person name="Albert R."/>
            <person name="Binder M."/>
            <person name="Bloem J."/>
            <person name="Labutti K."/>
            <person name="Salamov A."/>
            <person name="Andreopoulos B."/>
            <person name="Baker S."/>
            <person name="Barry K."/>
            <person name="Bills G."/>
            <person name="Bluhm B."/>
            <person name="Cannon C."/>
            <person name="Castanera R."/>
            <person name="Culley D."/>
            <person name="Daum C."/>
            <person name="Ezra D."/>
            <person name="Gonzalez J."/>
            <person name="Henrissat B."/>
            <person name="Kuo A."/>
            <person name="Liang C."/>
            <person name="Lipzen A."/>
            <person name="Lutzoni F."/>
            <person name="Magnuson J."/>
            <person name="Mondo S."/>
            <person name="Nolan M."/>
            <person name="Ohm R."/>
            <person name="Pangilinan J."/>
            <person name="Park H.-J."/>
            <person name="Ramirez L."/>
            <person name="Alfaro M."/>
            <person name="Sun H."/>
            <person name="Tritt A."/>
            <person name="Yoshinaga Y."/>
            <person name="Zwiers L.-H."/>
            <person name="Turgeon B."/>
            <person name="Goodwin S."/>
            <person name="Spatafora J."/>
            <person name="Crous P."/>
            <person name="Grigoriev I."/>
        </authorList>
    </citation>
    <scope>NUCLEOTIDE SEQUENCE</scope>
    <source>
        <strain evidence="7">CBS 122681</strain>
    </source>
</reference>
<protein>
    <recommendedName>
        <fullName evidence="5">GPN-loop GTPase 2</fullName>
    </recommendedName>
</protein>
<dbReference type="InterPro" id="IPR004130">
    <property type="entry name" value="Gpn"/>
</dbReference>
<dbReference type="SUPFAM" id="SSF52540">
    <property type="entry name" value="P-loop containing nucleoside triphosphate hydrolases"/>
    <property type="match status" value="1"/>
</dbReference>
<feature type="compositionally biased region" description="Acidic residues" evidence="6">
    <location>
        <begin position="372"/>
        <end position="384"/>
    </location>
</feature>
<name>A0A6A6SVD2_9PLEO</name>
<evidence type="ECO:0000256" key="1">
    <source>
        <dbReference type="ARBA" id="ARBA00005290"/>
    </source>
</evidence>
<feature type="compositionally biased region" description="Polar residues" evidence="6">
    <location>
        <begin position="208"/>
        <end position="226"/>
    </location>
</feature>
<comment type="subunit">
    <text evidence="5">Binds to RNA polymerase II (RNAPII).</text>
</comment>
<feature type="compositionally biased region" description="Basic and acidic residues" evidence="6">
    <location>
        <begin position="385"/>
        <end position="404"/>
    </location>
</feature>
<evidence type="ECO:0000256" key="4">
    <source>
        <dbReference type="ARBA" id="ARBA00023134"/>
    </source>
</evidence>
<dbReference type="PANTHER" id="PTHR21231:SF3">
    <property type="entry name" value="GPN-LOOP GTPASE 2"/>
    <property type="match status" value="1"/>
</dbReference>